<keyword evidence="3" id="KW-0378">Hydrolase</keyword>
<dbReference type="RefSeq" id="WP_053079994.1">
    <property type="nucleotide sequence ID" value="NZ_HF570958.1"/>
</dbReference>
<keyword evidence="4" id="KW-1185">Reference proteome</keyword>
<accession>A0A077M4P2</accession>
<dbReference type="InterPro" id="IPR000073">
    <property type="entry name" value="AB_hydrolase_1"/>
</dbReference>
<evidence type="ECO:0000256" key="1">
    <source>
        <dbReference type="SAM" id="MobiDB-lite"/>
    </source>
</evidence>
<dbReference type="EMBL" id="CAJB01000405">
    <property type="protein sequence ID" value="CCH80057.1"/>
    <property type="molecule type" value="Genomic_DNA"/>
</dbReference>
<feature type="domain" description="AB hydrolase-1" evidence="2">
    <location>
        <begin position="80"/>
        <end position="334"/>
    </location>
</feature>
<gene>
    <name evidence="3" type="ORF">BN12_710013</name>
</gene>
<dbReference type="GO" id="GO:0016787">
    <property type="term" value="F:hydrolase activity"/>
    <property type="evidence" value="ECO:0007669"/>
    <property type="project" value="UniProtKB-KW"/>
</dbReference>
<dbReference type="Proteomes" id="UP000035721">
    <property type="component" value="Unassembled WGS sequence"/>
</dbReference>
<dbReference type="AlphaFoldDB" id="A0A077M4P2"/>
<dbReference type="InterPro" id="IPR029058">
    <property type="entry name" value="AB_hydrolase_fold"/>
</dbReference>
<comment type="caution">
    <text evidence="3">The sequence shown here is derived from an EMBL/GenBank/DDBJ whole genome shotgun (WGS) entry which is preliminary data.</text>
</comment>
<proteinExistence type="predicted"/>
<dbReference type="InterPro" id="IPR050266">
    <property type="entry name" value="AB_hydrolase_sf"/>
</dbReference>
<sequence length="417" mass="44141">MAPSGKATAAGIGLGVAAAAAAAGIGVVAERATRGRDLTTGTIDLREAPRGRQTVAIADDGIPLNVIIDEPEGGAPQGSPTIVLTHGYCLNLDMWTLQRRALAEAGHRIVLWDQRSHGDSGHASKDSCTLDQLGRDLRRVLDEHAPDGPLVLIGHSMGGMTQMAYAREFPEEFAERVVAVGLLGTSAGGTAMMTLGFGPMVGSLVGRVGPDVLWRLGRYQDRLDPLRRFGRGVEDAVVARYAFGSPMSREATRFVGDMIFRTPFSVMADFLPALEGVDERDSLRHFVGIDCLVVNGEADLITPPEHSEAIVQRVPGAEHVVIRDAGHLLMLEHPDVVNEQLLDLVDRGARAARHGMSPTEKPRVRRLVTDMTRVKRSRSGGGSARSQRGTGKGATGRPPGKRAPGAASGGSSAEATG</sequence>
<dbReference type="Gene3D" id="3.40.50.1820">
    <property type="entry name" value="alpha/beta hydrolase"/>
    <property type="match status" value="1"/>
</dbReference>
<name>A0A077M4P2_9MICO</name>
<organism evidence="3 4">
    <name type="scientific">Nostocoides japonicum T1-X7</name>
    <dbReference type="NCBI Taxonomy" id="1194083"/>
    <lineage>
        <taxon>Bacteria</taxon>
        <taxon>Bacillati</taxon>
        <taxon>Actinomycetota</taxon>
        <taxon>Actinomycetes</taxon>
        <taxon>Micrococcales</taxon>
        <taxon>Intrasporangiaceae</taxon>
        <taxon>Nostocoides</taxon>
    </lineage>
</organism>
<dbReference type="Pfam" id="PF00561">
    <property type="entry name" value="Abhydrolase_1"/>
    <property type="match status" value="1"/>
</dbReference>
<protein>
    <submittedName>
        <fullName evidence="3">Putative hydrolase</fullName>
    </submittedName>
</protein>
<feature type="compositionally biased region" description="Low complexity" evidence="1">
    <location>
        <begin position="384"/>
        <end position="417"/>
    </location>
</feature>
<dbReference type="OrthoDB" id="5422338at2"/>
<dbReference type="STRING" id="1194083.BN12_710013"/>
<evidence type="ECO:0000313" key="4">
    <source>
        <dbReference type="Proteomes" id="UP000035721"/>
    </source>
</evidence>
<dbReference type="PANTHER" id="PTHR43798">
    <property type="entry name" value="MONOACYLGLYCEROL LIPASE"/>
    <property type="match status" value="1"/>
</dbReference>
<feature type="region of interest" description="Disordered" evidence="1">
    <location>
        <begin position="351"/>
        <end position="417"/>
    </location>
</feature>
<dbReference type="SUPFAM" id="SSF53474">
    <property type="entry name" value="alpha/beta-Hydrolases"/>
    <property type="match status" value="1"/>
</dbReference>
<evidence type="ECO:0000259" key="2">
    <source>
        <dbReference type="Pfam" id="PF00561"/>
    </source>
</evidence>
<reference evidence="3 4" key="1">
    <citation type="journal article" date="2013" name="ISME J.">
        <title>A metabolic model for members of the genus Tetrasphaera involved in enhanced biological phosphorus removal.</title>
        <authorList>
            <person name="Kristiansen R."/>
            <person name="Nguyen H.T.T."/>
            <person name="Saunders A.M."/>
            <person name="Nielsen J.L."/>
            <person name="Wimmer R."/>
            <person name="Le V.Q."/>
            <person name="McIlroy S.J."/>
            <person name="Petrovski S."/>
            <person name="Seviour R.J."/>
            <person name="Calteau A."/>
            <person name="Nielsen K.L."/>
            <person name="Nielsen P.H."/>
        </authorList>
    </citation>
    <scope>NUCLEOTIDE SEQUENCE [LARGE SCALE GENOMIC DNA]</scope>
    <source>
        <strain evidence="3 4">T1-X7</strain>
    </source>
</reference>
<evidence type="ECO:0000313" key="3">
    <source>
        <dbReference type="EMBL" id="CCH80057.1"/>
    </source>
</evidence>